<evidence type="ECO:0000313" key="7">
    <source>
        <dbReference type="EMBL" id="SUJ07513.1"/>
    </source>
</evidence>
<evidence type="ECO:0000256" key="3">
    <source>
        <dbReference type="ARBA" id="ARBA00022692"/>
    </source>
</evidence>
<keyword evidence="5 6" id="KW-0472">Membrane</keyword>
<dbReference type="RefSeq" id="WP_002996992.1">
    <property type="nucleotide sequence ID" value="NZ_CP068082.1"/>
</dbReference>
<accession>A0A380BUR8</accession>
<evidence type="ECO:0000256" key="4">
    <source>
        <dbReference type="ARBA" id="ARBA00022989"/>
    </source>
</evidence>
<dbReference type="EMBL" id="UGYW01000002">
    <property type="protein sequence ID" value="SUJ07513.1"/>
    <property type="molecule type" value="Genomic_DNA"/>
</dbReference>
<reference evidence="7 8" key="1">
    <citation type="submission" date="2018-06" db="EMBL/GenBank/DDBJ databases">
        <authorList>
            <consortium name="Pathogen Informatics"/>
            <person name="Doyle S."/>
        </authorList>
    </citation>
    <scope>NUCLEOTIDE SEQUENCE [LARGE SCALE GENOMIC DNA]</scope>
    <source>
        <strain evidence="7 8">NCTC11388</strain>
    </source>
</reference>
<dbReference type="GO" id="GO:0005886">
    <property type="term" value="C:plasma membrane"/>
    <property type="evidence" value="ECO:0007669"/>
    <property type="project" value="UniProtKB-SubCell"/>
</dbReference>
<evidence type="ECO:0000256" key="5">
    <source>
        <dbReference type="ARBA" id="ARBA00023136"/>
    </source>
</evidence>
<dbReference type="InterPro" id="IPR005171">
    <property type="entry name" value="Cyt_c_oxidase_su4_prok"/>
</dbReference>
<keyword evidence="2" id="KW-1003">Cell membrane</keyword>
<protein>
    <submittedName>
        <fullName evidence="7">Predicted small integral membrane protein</fullName>
    </submittedName>
</protein>
<feature type="transmembrane region" description="Helical" evidence="6">
    <location>
        <begin position="26"/>
        <end position="47"/>
    </location>
</feature>
<comment type="subcellular location">
    <subcellularLocation>
        <location evidence="1">Cell membrane</location>
        <topology evidence="1">Multi-pass membrane protein</topology>
    </subcellularLocation>
</comment>
<feature type="transmembrane region" description="Helical" evidence="6">
    <location>
        <begin position="53"/>
        <end position="76"/>
    </location>
</feature>
<proteinExistence type="predicted"/>
<dbReference type="Pfam" id="PF03626">
    <property type="entry name" value="COX4_pro"/>
    <property type="match status" value="1"/>
</dbReference>
<evidence type="ECO:0000256" key="1">
    <source>
        <dbReference type="ARBA" id="ARBA00004651"/>
    </source>
</evidence>
<keyword evidence="3 6" id="KW-0812">Transmembrane</keyword>
<dbReference type="GeneID" id="95429504"/>
<feature type="transmembrane region" description="Helical" evidence="6">
    <location>
        <begin position="88"/>
        <end position="108"/>
    </location>
</feature>
<organism evidence="7 8">
    <name type="scientific">Sphingobacterium spiritivorum</name>
    <name type="common">Flavobacterium spiritivorum</name>
    <dbReference type="NCBI Taxonomy" id="258"/>
    <lineage>
        <taxon>Bacteria</taxon>
        <taxon>Pseudomonadati</taxon>
        <taxon>Bacteroidota</taxon>
        <taxon>Sphingobacteriia</taxon>
        <taxon>Sphingobacteriales</taxon>
        <taxon>Sphingobacteriaceae</taxon>
        <taxon>Sphingobacterium</taxon>
    </lineage>
</organism>
<dbReference type="AlphaFoldDB" id="A0A380BUR8"/>
<gene>
    <name evidence="7" type="ORF">NCTC11388_01779</name>
</gene>
<keyword evidence="4 6" id="KW-1133">Transmembrane helix</keyword>
<sequence>MSNHHDNTAAHEGHGHDHEGMDKKGIWRIFFVLLALTCLEFLIALGFVHHWQILAKGALVNTIYIVLTLVKAYYIVAYFMHLKFEKSSFIVCCGVVFIFIVYFIILMLTEGGYLLHHFHEYPLWPNK</sequence>
<evidence type="ECO:0000313" key="8">
    <source>
        <dbReference type="Proteomes" id="UP000254893"/>
    </source>
</evidence>
<evidence type="ECO:0000256" key="2">
    <source>
        <dbReference type="ARBA" id="ARBA00022475"/>
    </source>
</evidence>
<dbReference type="Proteomes" id="UP000254893">
    <property type="component" value="Unassembled WGS sequence"/>
</dbReference>
<name>A0A380BUR8_SPHSI</name>
<evidence type="ECO:0000256" key="6">
    <source>
        <dbReference type="SAM" id="Phobius"/>
    </source>
</evidence>